<protein>
    <submittedName>
        <fullName evidence="2">Uncharacterized protein</fullName>
    </submittedName>
</protein>
<dbReference type="AlphaFoldDB" id="A0ABD0UCW0"/>
<sequence length="117" mass="13276">MQIINQSIQGLKILRVDPPGQGGVKTSWSEIDKDPQIPERDSSSLEAKIHFLPITGPDPVLRRGKDTPTDNTPDPHPFRRDASSRLVYIRFALPFVVFCAEKTRTSALSREEFSRRF</sequence>
<evidence type="ECO:0000313" key="3">
    <source>
        <dbReference type="Proteomes" id="UP001552299"/>
    </source>
</evidence>
<reference evidence="2 3" key="1">
    <citation type="journal article" date="2024" name="Plant Biotechnol. J.">
        <title>Dendrobium thyrsiflorum genome and its molecular insights into genes involved in important horticultural traits.</title>
        <authorList>
            <person name="Chen B."/>
            <person name="Wang J.Y."/>
            <person name="Zheng P.J."/>
            <person name="Li K.L."/>
            <person name="Liang Y.M."/>
            <person name="Chen X.F."/>
            <person name="Zhang C."/>
            <person name="Zhao X."/>
            <person name="He X."/>
            <person name="Zhang G.Q."/>
            <person name="Liu Z.J."/>
            <person name="Xu Q."/>
        </authorList>
    </citation>
    <scope>NUCLEOTIDE SEQUENCE [LARGE SCALE GENOMIC DNA]</scope>
    <source>
        <strain evidence="2">GZMU011</strain>
    </source>
</reference>
<dbReference type="EMBL" id="JANQDX010000016">
    <property type="protein sequence ID" value="KAL0910615.1"/>
    <property type="molecule type" value="Genomic_DNA"/>
</dbReference>
<evidence type="ECO:0000313" key="2">
    <source>
        <dbReference type="EMBL" id="KAL0910615.1"/>
    </source>
</evidence>
<dbReference type="Proteomes" id="UP001552299">
    <property type="component" value="Unassembled WGS sequence"/>
</dbReference>
<comment type="caution">
    <text evidence="2">The sequence shown here is derived from an EMBL/GenBank/DDBJ whole genome shotgun (WGS) entry which is preliminary data.</text>
</comment>
<accession>A0ABD0UCW0</accession>
<feature type="region of interest" description="Disordered" evidence="1">
    <location>
        <begin position="19"/>
        <end position="42"/>
    </location>
</feature>
<keyword evidence="3" id="KW-1185">Reference proteome</keyword>
<feature type="compositionally biased region" description="Basic and acidic residues" evidence="1">
    <location>
        <begin position="30"/>
        <end position="42"/>
    </location>
</feature>
<feature type="region of interest" description="Disordered" evidence="1">
    <location>
        <begin position="55"/>
        <end position="80"/>
    </location>
</feature>
<proteinExistence type="predicted"/>
<gene>
    <name evidence="2" type="ORF">M5K25_021615</name>
</gene>
<name>A0ABD0UCW0_DENTH</name>
<organism evidence="2 3">
    <name type="scientific">Dendrobium thyrsiflorum</name>
    <name type="common">Pinecone-like raceme dendrobium</name>
    <name type="synonym">Orchid</name>
    <dbReference type="NCBI Taxonomy" id="117978"/>
    <lineage>
        <taxon>Eukaryota</taxon>
        <taxon>Viridiplantae</taxon>
        <taxon>Streptophyta</taxon>
        <taxon>Embryophyta</taxon>
        <taxon>Tracheophyta</taxon>
        <taxon>Spermatophyta</taxon>
        <taxon>Magnoliopsida</taxon>
        <taxon>Liliopsida</taxon>
        <taxon>Asparagales</taxon>
        <taxon>Orchidaceae</taxon>
        <taxon>Epidendroideae</taxon>
        <taxon>Malaxideae</taxon>
        <taxon>Dendrobiinae</taxon>
        <taxon>Dendrobium</taxon>
    </lineage>
</organism>
<evidence type="ECO:0000256" key="1">
    <source>
        <dbReference type="SAM" id="MobiDB-lite"/>
    </source>
</evidence>